<gene>
    <name evidence="5" type="ORF">GCM10007112_24550</name>
    <name evidence="4" type="ORF">Vsou_03050</name>
</gene>
<dbReference type="InterPro" id="IPR050197">
    <property type="entry name" value="Aldolase_class_II_sugar_metab"/>
</dbReference>
<dbReference type="RefSeq" id="WP_054844525.1">
    <property type="nucleotide sequence ID" value="NZ_AP026830.1"/>
</dbReference>
<dbReference type="PANTHER" id="PTHR22789">
    <property type="entry name" value="FUCULOSE PHOSPHATE ALDOLASE"/>
    <property type="match status" value="1"/>
</dbReference>
<dbReference type="GO" id="GO:0046872">
    <property type="term" value="F:metal ion binding"/>
    <property type="evidence" value="ECO:0007669"/>
    <property type="project" value="UniProtKB-KW"/>
</dbReference>
<dbReference type="Pfam" id="PF00596">
    <property type="entry name" value="Aldolase_II"/>
    <property type="match status" value="1"/>
</dbReference>
<dbReference type="SUPFAM" id="SSF53639">
    <property type="entry name" value="AraD/HMP-PK domain-like"/>
    <property type="match status" value="1"/>
</dbReference>
<dbReference type="GO" id="GO:0005829">
    <property type="term" value="C:cytosol"/>
    <property type="evidence" value="ECO:0007669"/>
    <property type="project" value="TreeGrafter"/>
</dbReference>
<dbReference type="Proteomes" id="UP000657075">
    <property type="component" value="Unassembled WGS sequence"/>
</dbReference>
<sequence>MNEQSLRELIAEIFRLAYTRRLVDLLGGNASARLSGDEVLITPTSTPKVIIKPQNIVKIRLDGTVVSGGKPSSEWRMHVAIYRVRDDVRFVLHTHPPNILALTRAGLKIDMSLSEAISYVGEVIDVPFLRPGSNELAEAVSRALSRKNVTAVILRNHGLVTVGVTPYEAFNRAEVLEDLAYITLMSSCHGK</sequence>
<dbReference type="SMART" id="SM01007">
    <property type="entry name" value="Aldolase_II"/>
    <property type="match status" value="1"/>
</dbReference>
<dbReference type="Proteomes" id="UP001060771">
    <property type="component" value="Chromosome"/>
</dbReference>
<dbReference type="OrthoDB" id="18709at2157"/>
<dbReference type="InterPro" id="IPR001303">
    <property type="entry name" value="Aldolase_II/adducin_N"/>
</dbReference>
<evidence type="ECO:0000313" key="4">
    <source>
        <dbReference type="EMBL" id="BDR91212.1"/>
    </source>
</evidence>
<reference evidence="5" key="2">
    <citation type="submission" date="2020-09" db="EMBL/GenBank/DDBJ databases">
        <authorList>
            <person name="Sun Q."/>
            <person name="Ohkuma M."/>
        </authorList>
    </citation>
    <scope>NUCLEOTIDE SEQUENCE</scope>
    <source>
        <strain evidence="5">JCM 11219</strain>
    </source>
</reference>
<evidence type="ECO:0000259" key="3">
    <source>
        <dbReference type="SMART" id="SM01007"/>
    </source>
</evidence>
<dbReference type="InterPro" id="IPR036409">
    <property type="entry name" value="Aldolase_II/adducin_N_sf"/>
</dbReference>
<name>A0A830EB15_9CREN</name>
<dbReference type="UniPathway" id="UPA00071"/>
<dbReference type="EMBL" id="BMNM01000015">
    <property type="protein sequence ID" value="GGI86694.1"/>
    <property type="molecule type" value="Genomic_DNA"/>
</dbReference>
<dbReference type="PANTHER" id="PTHR22789:SF0">
    <property type="entry name" value="3-OXO-TETRONATE 4-PHOSPHATE DECARBOXYLASE-RELATED"/>
    <property type="match status" value="1"/>
</dbReference>
<dbReference type="GO" id="GO:0016832">
    <property type="term" value="F:aldehyde-lyase activity"/>
    <property type="evidence" value="ECO:0007669"/>
    <property type="project" value="TreeGrafter"/>
</dbReference>
<evidence type="ECO:0000313" key="6">
    <source>
        <dbReference type="Proteomes" id="UP000657075"/>
    </source>
</evidence>
<dbReference type="EMBL" id="AP026830">
    <property type="protein sequence ID" value="BDR91212.1"/>
    <property type="molecule type" value="Genomic_DNA"/>
</dbReference>
<keyword evidence="7" id="KW-1185">Reference proteome</keyword>
<evidence type="ECO:0000313" key="7">
    <source>
        <dbReference type="Proteomes" id="UP001060771"/>
    </source>
</evidence>
<evidence type="ECO:0000256" key="1">
    <source>
        <dbReference type="ARBA" id="ARBA00022723"/>
    </source>
</evidence>
<dbReference type="GeneID" id="76205856"/>
<evidence type="ECO:0000256" key="2">
    <source>
        <dbReference type="ARBA" id="ARBA00023239"/>
    </source>
</evidence>
<dbReference type="GO" id="GO:0019323">
    <property type="term" value="P:pentose catabolic process"/>
    <property type="evidence" value="ECO:0007669"/>
    <property type="project" value="TreeGrafter"/>
</dbReference>
<proteinExistence type="predicted"/>
<evidence type="ECO:0000313" key="5">
    <source>
        <dbReference type="EMBL" id="GGI86694.1"/>
    </source>
</evidence>
<dbReference type="Gene3D" id="3.40.225.10">
    <property type="entry name" value="Class II aldolase/adducin N-terminal domain"/>
    <property type="match status" value="1"/>
</dbReference>
<reference evidence="4" key="4">
    <citation type="journal article" date="2023" name="Microbiol. Resour. Announc.">
        <title>Complete Genome Sequence of Vulcanisaeta souniana Strain IC-059, a Hyperthermophilic Archaeon Isolated from Hot Spring Water in Japan.</title>
        <authorList>
            <person name="Kato S."/>
            <person name="Itoh T."/>
            <person name="Wu L."/>
            <person name="Ma J."/>
            <person name="Ohkuma M."/>
        </authorList>
    </citation>
    <scope>NUCLEOTIDE SEQUENCE</scope>
    <source>
        <strain evidence="4">JCM 11219</strain>
    </source>
</reference>
<organism evidence="5 6">
    <name type="scientific">Vulcanisaeta souniana JCM 11219</name>
    <dbReference type="NCBI Taxonomy" id="1293586"/>
    <lineage>
        <taxon>Archaea</taxon>
        <taxon>Thermoproteota</taxon>
        <taxon>Thermoprotei</taxon>
        <taxon>Thermoproteales</taxon>
        <taxon>Thermoproteaceae</taxon>
        <taxon>Vulcanisaeta</taxon>
    </lineage>
</organism>
<keyword evidence="1" id="KW-0479">Metal-binding</keyword>
<protein>
    <submittedName>
        <fullName evidence="5">Aldolase</fullName>
    </submittedName>
</protein>
<feature type="domain" description="Class II aldolase/adducin N-terminal" evidence="3">
    <location>
        <begin position="8"/>
        <end position="184"/>
    </location>
</feature>
<reference evidence="5" key="1">
    <citation type="journal article" date="2014" name="Int. J. Syst. Evol. Microbiol.">
        <title>Complete genome sequence of Corynebacterium casei LMG S-19264T (=DSM 44701T), isolated from a smear-ripened cheese.</title>
        <authorList>
            <consortium name="US DOE Joint Genome Institute (JGI-PGF)"/>
            <person name="Walter F."/>
            <person name="Albersmeier A."/>
            <person name="Kalinowski J."/>
            <person name="Ruckert C."/>
        </authorList>
    </citation>
    <scope>NUCLEOTIDE SEQUENCE</scope>
    <source>
        <strain evidence="5">JCM 11219</strain>
    </source>
</reference>
<accession>A0A830EB15</accession>
<reference evidence="7" key="3">
    <citation type="submission" date="2022-09" db="EMBL/GenBank/DDBJ databases">
        <title>Complete genome sequence of Vulcanisaeta souniana.</title>
        <authorList>
            <person name="Kato S."/>
            <person name="Itoh T."/>
            <person name="Ohkuma M."/>
        </authorList>
    </citation>
    <scope>NUCLEOTIDE SEQUENCE [LARGE SCALE GENOMIC DNA]</scope>
    <source>
        <strain evidence="7">JCM 11219</strain>
    </source>
</reference>
<dbReference type="AlphaFoldDB" id="A0A830EB15"/>
<keyword evidence="2" id="KW-0456">Lyase</keyword>